<feature type="compositionally biased region" description="Polar residues" evidence="1">
    <location>
        <begin position="107"/>
        <end position="122"/>
    </location>
</feature>
<dbReference type="Proteomes" id="UP000324748">
    <property type="component" value="Unassembled WGS sequence"/>
</dbReference>
<feature type="compositionally biased region" description="Polar residues" evidence="1">
    <location>
        <begin position="129"/>
        <end position="143"/>
    </location>
</feature>
<evidence type="ECO:0000256" key="1">
    <source>
        <dbReference type="SAM" id="MobiDB-lite"/>
    </source>
</evidence>
<sequence>MARCAIEELSPKKRPLSSGDETDGADGSSPNQISESFSESRVNLQPDRDTLLRDLERLAKVFDDVREKRPTTSTGIEEDETPTHVEPTHRNTDTSGVKGKKHGNKSAAESRSKQAPQHSNVSEYHREASLSQSGSHLNSTRAG</sequence>
<reference evidence="2 3" key="1">
    <citation type="submission" date="2019-05" db="EMBL/GenBank/DDBJ databases">
        <title>Emergence of the Ug99 lineage of the wheat stem rust pathogen through somatic hybridization.</title>
        <authorList>
            <person name="Li F."/>
            <person name="Upadhyaya N.M."/>
            <person name="Sperschneider J."/>
            <person name="Matny O."/>
            <person name="Nguyen-Phuc H."/>
            <person name="Mago R."/>
            <person name="Raley C."/>
            <person name="Miller M.E."/>
            <person name="Silverstein K.A.T."/>
            <person name="Henningsen E."/>
            <person name="Hirsch C.D."/>
            <person name="Visser B."/>
            <person name="Pretorius Z.A."/>
            <person name="Steffenson B.J."/>
            <person name="Schwessinger B."/>
            <person name="Dodds P.N."/>
            <person name="Figueroa M."/>
        </authorList>
    </citation>
    <scope>NUCLEOTIDE SEQUENCE [LARGE SCALE GENOMIC DNA]</scope>
    <source>
        <strain evidence="2">21-0</strain>
    </source>
</reference>
<dbReference type="EMBL" id="VSWC01000144">
    <property type="protein sequence ID" value="KAA1077425.1"/>
    <property type="molecule type" value="Genomic_DNA"/>
</dbReference>
<dbReference type="OrthoDB" id="2509370at2759"/>
<feature type="compositionally biased region" description="Polar residues" evidence="1">
    <location>
        <begin position="28"/>
        <end position="43"/>
    </location>
</feature>
<protein>
    <submittedName>
        <fullName evidence="2">Uncharacterized protein</fullName>
    </submittedName>
</protein>
<proteinExistence type="predicted"/>
<keyword evidence="3" id="KW-1185">Reference proteome</keyword>
<name>A0A5B0MKJ3_PUCGR</name>
<feature type="compositionally biased region" description="Basic and acidic residues" evidence="1">
    <location>
        <begin position="81"/>
        <end position="92"/>
    </location>
</feature>
<accession>A0A5B0MKJ3</accession>
<feature type="compositionally biased region" description="Basic and acidic residues" evidence="1">
    <location>
        <begin position="46"/>
        <end position="70"/>
    </location>
</feature>
<evidence type="ECO:0000313" key="3">
    <source>
        <dbReference type="Proteomes" id="UP000324748"/>
    </source>
</evidence>
<gene>
    <name evidence="2" type="ORF">PGT21_007262</name>
</gene>
<comment type="caution">
    <text evidence="2">The sequence shown here is derived from an EMBL/GenBank/DDBJ whole genome shotgun (WGS) entry which is preliminary data.</text>
</comment>
<dbReference type="AlphaFoldDB" id="A0A5B0MKJ3"/>
<feature type="compositionally biased region" description="Basic and acidic residues" evidence="1">
    <location>
        <begin position="1"/>
        <end position="11"/>
    </location>
</feature>
<feature type="region of interest" description="Disordered" evidence="1">
    <location>
        <begin position="1"/>
        <end position="143"/>
    </location>
</feature>
<organism evidence="2 3">
    <name type="scientific">Puccinia graminis f. sp. tritici</name>
    <dbReference type="NCBI Taxonomy" id="56615"/>
    <lineage>
        <taxon>Eukaryota</taxon>
        <taxon>Fungi</taxon>
        <taxon>Dikarya</taxon>
        <taxon>Basidiomycota</taxon>
        <taxon>Pucciniomycotina</taxon>
        <taxon>Pucciniomycetes</taxon>
        <taxon>Pucciniales</taxon>
        <taxon>Pucciniaceae</taxon>
        <taxon>Puccinia</taxon>
    </lineage>
</organism>
<evidence type="ECO:0000313" key="2">
    <source>
        <dbReference type="EMBL" id="KAA1077425.1"/>
    </source>
</evidence>